<protein>
    <submittedName>
        <fullName evidence="2">Glycosyltransferase family 4 protein</fullName>
    </submittedName>
</protein>
<accession>A0A5D0MF52</accession>
<dbReference type="EMBL" id="VSIX01000124">
    <property type="protein sequence ID" value="TYB30525.1"/>
    <property type="molecule type" value="Genomic_DNA"/>
</dbReference>
<evidence type="ECO:0000256" key="1">
    <source>
        <dbReference type="SAM" id="Coils"/>
    </source>
</evidence>
<dbReference type="Gene3D" id="3.40.50.2000">
    <property type="entry name" value="Glycogen Phosphorylase B"/>
    <property type="match status" value="2"/>
</dbReference>
<gene>
    <name evidence="2" type="ORF">FXF47_08765</name>
</gene>
<comment type="caution">
    <text evidence="2">The sequence shown here is derived from an EMBL/GenBank/DDBJ whole genome shotgun (WGS) entry which is preliminary data.</text>
</comment>
<reference evidence="2" key="1">
    <citation type="submission" date="2019-08" db="EMBL/GenBank/DDBJ databases">
        <title>Genomic characterization of a novel candidate phylum (ARYD3) from a high temperature, high salinity tertiary oil reservoir in north central Oklahoma, USA.</title>
        <authorList>
            <person name="Youssef N.H."/>
            <person name="Yadav A."/>
            <person name="Elshahed M.S."/>
        </authorList>
    </citation>
    <scope>NUCLEOTIDE SEQUENCE [LARGE SCALE GENOMIC DNA]</scope>
    <source>
        <strain evidence="2">ARYD3</strain>
    </source>
</reference>
<sequence length="581" mass="68204">MEKYCGVHITHEAVQKIGGIGAVIAGLLTSSEYKNIFDKSLLYGPLFDLNGSETSKLGKDGIVYYSGKDNYSENNWDKIFKPIEEKYNIYIVYGKRKIVNETNPELVSDVDIVLLYINEMKEDILKEYKYKFWEKYKIESKKYDSWDYEQYFRIGIPYFEIINKLYSNDSTVHFSHEYMGIPSILNMKMNINYQKKSKNHISVYYAHEIPAVRRLVEKITGHDITFYNIMDNDKKNNISMEQEFNNFERNYRDDLVKKTDNFDSVFTVSKLVKQEYKYFNHGIEEKKLKIVYNGINHRTISFEKKIQSRNLLKKYCLNLFNYEADIIFSHVTRLVISKGLWRDIAFLEKMDKIFYEKGIKGFYILLSTLIGNGRNSSDIYKMEKEYGWPVLHKTGWPDLVGLEQDVYDSINIFNAKSKSIKAVFLNQFGFNRHSCGMRMPENLSWQGLREGADAELGFSIYEPFGIAQLETLPYGGISIISSACGCKDLLLEEIGLNSKLFHIIDFNDVKIDKNELINLNFKERENIEKNKIEENIDDIFNKLKNVLESEKYEKRFNDAQKLSQNLEWNHIVKKNIIPALF</sequence>
<keyword evidence="3" id="KW-1185">Reference proteome</keyword>
<dbReference type="Proteomes" id="UP000324143">
    <property type="component" value="Unassembled WGS sequence"/>
</dbReference>
<dbReference type="GO" id="GO:0016740">
    <property type="term" value="F:transferase activity"/>
    <property type="evidence" value="ECO:0007669"/>
    <property type="project" value="UniProtKB-KW"/>
</dbReference>
<organism evidence="2 3">
    <name type="scientific">Candidatus Mcinerneyibacterium aminivorans</name>
    <dbReference type="NCBI Taxonomy" id="2703815"/>
    <lineage>
        <taxon>Bacteria</taxon>
        <taxon>Candidatus Macinerneyibacteriota</taxon>
        <taxon>Candidatus Mcinerneyibacteria</taxon>
        <taxon>Candidatus Mcinerneyibacteriales</taxon>
        <taxon>Candidatus Mcinerneyibacteriaceae</taxon>
        <taxon>Candidatus Mcinerneyibacterium</taxon>
    </lineage>
</organism>
<keyword evidence="1" id="KW-0175">Coiled coil</keyword>
<evidence type="ECO:0000313" key="3">
    <source>
        <dbReference type="Proteomes" id="UP000324143"/>
    </source>
</evidence>
<feature type="coiled-coil region" evidence="1">
    <location>
        <begin position="522"/>
        <end position="549"/>
    </location>
</feature>
<proteinExistence type="predicted"/>
<dbReference type="SUPFAM" id="SSF53756">
    <property type="entry name" value="UDP-Glycosyltransferase/glycogen phosphorylase"/>
    <property type="match status" value="1"/>
</dbReference>
<evidence type="ECO:0000313" key="2">
    <source>
        <dbReference type="EMBL" id="TYB30525.1"/>
    </source>
</evidence>
<dbReference type="AlphaFoldDB" id="A0A5D0MF52"/>
<name>A0A5D0MF52_9BACT</name>